<name>A0A6N4DEG0_9GAMM</name>
<evidence type="ECO:0000313" key="1">
    <source>
        <dbReference type="EMBL" id="PTB89938.1"/>
    </source>
</evidence>
<protein>
    <submittedName>
        <fullName evidence="1">DUF3549 domain-containing protein</fullName>
    </submittedName>
</protein>
<dbReference type="EMBL" id="PYVG01000005">
    <property type="protein sequence ID" value="PTB89938.1"/>
    <property type="molecule type" value="Genomic_DNA"/>
</dbReference>
<dbReference type="Pfam" id="PF12069">
    <property type="entry name" value="DUF3549"/>
    <property type="match status" value="1"/>
</dbReference>
<comment type="caution">
    <text evidence="1">The sequence shown here is derived from an EMBL/GenBank/DDBJ whole genome shotgun (WGS) entry which is preliminary data.</text>
</comment>
<dbReference type="RefSeq" id="WP_417655878.1">
    <property type="nucleotide sequence ID" value="NZ_JBLXDX010000001.1"/>
</dbReference>
<dbReference type="AlphaFoldDB" id="A0A6N4DEG0"/>
<proteinExistence type="predicted"/>
<reference evidence="1 2" key="1">
    <citation type="submission" date="2018-03" db="EMBL/GenBank/DDBJ databases">
        <title>Cross-interface Injection: A General Nanoliter Liquid Handling Method Applied to Single Cells Genome Amplification Automated Nanoliter Liquid Handling Applied to Single Cell Multiple Displacement Amplification.</title>
        <authorList>
            <person name="Yun J."/>
            <person name="Xu P."/>
            <person name="Xu J."/>
            <person name="Dai X."/>
            <person name="Wang Y."/>
            <person name="Zheng X."/>
            <person name="Cao C."/>
            <person name="Yi Q."/>
            <person name="Zhu Y."/>
            <person name="Wang L."/>
            <person name="Dong Z."/>
            <person name="Huang Y."/>
            <person name="Huang L."/>
            <person name="Du W."/>
        </authorList>
    </citation>
    <scope>NUCLEOTIDE SEQUENCE [LARGE SCALE GENOMIC DNA]</scope>
    <source>
        <strain evidence="1 2">A9-4</strain>
    </source>
</reference>
<evidence type="ECO:0000313" key="2">
    <source>
        <dbReference type="Proteomes" id="UP000241514"/>
    </source>
</evidence>
<gene>
    <name evidence="1" type="ORF">C9928_01640</name>
</gene>
<accession>A0A6N4DEG0</accession>
<dbReference type="InterPro" id="IPR021936">
    <property type="entry name" value="DUF3549"/>
</dbReference>
<sequence>MSQTDHLSLLPDLLEQSGSAYHVYDCGRRLEAIAEADFQSICAQQQAHPYPFQNHAWLAVEFWDPQQASAEHFLWFLKFPLDERGLISLAAQQAFVASVLTLLGQQITGALDPQQEQELQQSPYLFTPSETQRAALHAQLSARHQQDPSIHFELAQEQLRSAEPELWHNIGLQGLHDVAARLSQDSLTSTAIADHFSHYPPALQKALAEALEHQELPSALAEAFTQDLIARAAPELYSVEYIHRLRALASQSQQPLTATLIDHILQHPNADQLVLIGLRFWSTLVDQTSSQQPDQSRLYRYVHALAQLQQQPLFAALMADLLRLPSVRPYLLMLLQRNDLPTVVQSAWQAFIAGVAHAR</sequence>
<organism evidence="1 2">
    <name type="scientific">Pseudidiomarina aestuarii</name>
    <dbReference type="NCBI Taxonomy" id="624146"/>
    <lineage>
        <taxon>Bacteria</taxon>
        <taxon>Pseudomonadati</taxon>
        <taxon>Pseudomonadota</taxon>
        <taxon>Gammaproteobacteria</taxon>
        <taxon>Alteromonadales</taxon>
        <taxon>Idiomarinaceae</taxon>
        <taxon>Pseudidiomarina</taxon>
    </lineage>
</organism>
<dbReference type="Proteomes" id="UP000241514">
    <property type="component" value="Unassembled WGS sequence"/>
</dbReference>